<dbReference type="EMBL" id="BPVZ01000121">
    <property type="protein sequence ID" value="GKV37178.1"/>
    <property type="molecule type" value="Genomic_DNA"/>
</dbReference>
<evidence type="ECO:0000313" key="1">
    <source>
        <dbReference type="EMBL" id="GKV37178.1"/>
    </source>
</evidence>
<protein>
    <submittedName>
        <fullName evidence="1">Uncharacterized protein</fullName>
    </submittedName>
</protein>
<keyword evidence="2" id="KW-1185">Reference proteome</keyword>
<dbReference type="Proteomes" id="UP001054252">
    <property type="component" value="Unassembled WGS sequence"/>
</dbReference>
<name>A0AAV5LII0_9ROSI</name>
<comment type="caution">
    <text evidence="1">The sequence shown here is derived from an EMBL/GenBank/DDBJ whole genome shotgun (WGS) entry which is preliminary data.</text>
</comment>
<organism evidence="1 2">
    <name type="scientific">Rubroshorea leprosula</name>
    <dbReference type="NCBI Taxonomy" id="152421"/>
    <lineage>
        <taxon>Eukaryota</taxon>
        <taxon>Viridiplantae</taxon>
        <taxon>Streptophyta</taxon>
        <taxon>Embryophyta</taxon>
        <taxon>Tracheophyta</taxon>
        <taxon>Spermatophyta</taxon>
        <taxon>Magnoliopsida</taxon>
        <taxon>eudicotyledons</taxon>
        <taxon>Gunneridae</taxon>
        <taxon>Pentapetalae</taxon>
        <taxon>rosids</taxon>
        <taxon>malvids</taxon>
        <taxon>Malvales</taxon>
        <taxon>Dipterocarpaceae</taxon>
        <taxon>Rubroshorea</taxon>
    </lineage>
</organism>
<reference evidence="1 2" key="1">
    <citation type="journal article" date="2021" name="Commun. Biol.">
        <title>The genome of Shorea leprosula (Dipterocarpaceae) highlights the ecological relevance of drought in aseasonal tropical rainforests.</title>
        <authorList>
            <person name="Ng K.K.S."/>
            <person name="Kobayashi M.J."/>
            <person name="Fawcett J.A."/>
            <person name="Hatakeyama M."/>
            <person name="Paape T."/>
            <person name="Ng C.H."/>
            <person name="Ang C.C."/>
            <person name="Tnah L.H."/>
            <person name="Lee C.T."/>
            <person name="Nishiyama T."/>
            <person name="Sese J."/>
            <person name="O'Brien M.J."/>
            <person name="Copetti D."/>
            <person name="Mohd Noor M.I."/>
            <person name="Ong R.C."/>
            <person name="Putra M."/>
            <person name="Sireger I.Z."/>
            <person name="Indrioko S."/>
            <person name="Kosugi Y."/>
            <person name="Izuno A."/>
            <person name="Isagi Y."/>
            <person name="Lee S.L."/>
            <person name="Shimizu K.K."/>
        </authorList>
    </citation>
    <scope>NUCLEOTIDE SEQUENCE [LARGE SCALE GENOMIC DNA]</scope>
    <source>
        <strain evidence="1">214</strain>
    </source>
</reference>
<proteinExistence type="predicted"/>
<dbReference type="AlphaFoldDB" id="A0AAV5LII0"/>
<gene>
    <name evidence="1" type="ORF">SLEP1_g45236</name>
</gene>
<sequence length="48" mass="5661">MAQYFENYKKLNFIQHSLLASRLDMDVPKVHQVQGMELLLREVDVVVN</sequence>
<evidence type="ECO:0000313" key="2">
    <source>
        <dbReference type="Proteomes" id="UP001054252"/>
    </source>
</evidence>
<accession>A0AAV5LII0</accession>